<protein>
    <submittedName>
        <fullName evidence="7">Salicylate hydroxylase</fullName>
    </submittedName>
</protein>
<dbReference type="AlphaFoldDB" id="A0A1H2SIR3"/>
<evidence type="ECO:0000313" key="8">
    <source>
        <dbReference type="Proteomes" id="UP000183400"/>
    </source>
</evidence>
<dbReference type="InterPro" id="IPR050493">
    <property type="entry name" value="FAD-dep_Monooxygenase_BioMet"/>
</dbReference>
<dbReference type="STRING" id="985054.SAMN05444358_101479"/>
<dbReference type="SUPFAM" id="SSF51905">
    <property type="entry name" value="FAD/NAD(P)-binding domain"/>
    <property type="match status" value="1"/>
</dbReference>
<keyword evidence="2" id="KW-0285">Flavoprotein</keyword>
<dbReference type="InterPro" id="IPR002938">
    <property type="entry name" value="FAD-bd"/>
</dbReference>
<organism evidence="7 8">
    <name type="scientific">Ruegeria halocynthiae</name>
    <dbReference type="NCBI Taxonomy" id="985054"/>
    <lineage>
        <taxon>Bacteria</taxon>
        <taxon>Pseudomonadati</taxon>
        <taxon>Pseudomonadota</taxon>
        <taxon>Alphaproteobacteria</taxon>
        <taxon>Rhodobacterales</taxon>
        <taxon>Roseobacteraceae</taxon>
        <taxon>Ruegeria</taxon>
    </lineage>
</organism>
<evidence type="ECO:0000256" key="4">
    <source>
        <dbReference type="ARBA" id="ARBA00023002"/>
    </source>
</evidence>
<gene>
    <name evidence="7" type="ORF">SAMN05444358_101479</name>
</gene>
<dbReference type="GO" id="GO:0071949">
    <property type="term" value="F:FAD binding"/>
    <property type="evidence" value="ECO:0007669"/>
    <property type="project" value="InterPro"/>
</dbReference>
<keyword evidence="4" id="KW-0560">Oxidoreductase</keyword>
<dbReference type="RefSeq" id="WP_245709645.1">
    <property type="nucleotide sequence ID" value="NZ_FNNP01000001.1"/>
</dbReference>
<evidence type="ECO:0000256" key="2">
    <source>
        <dbReference type="ARBA" id="ARBA00022630"/>
    </source>
</evidence>
<dbReference type="InterPro" id="IPR036188">
    <property type="entry name" value="FAD/NAD-bd_sf"/>
</dbReference>
<dbReference type="EMBL" id="FNNP01000001">
    <property type="protein sequence ID" value="SDW31417.1"/>
    <property type="molecule type" value="Genomic_DNA"/>
</dbReference>
<keyword evidence="8" id="KW-1185">Reference proteome</keyword>
<keyword evidence="5" id="KW-0503">Monooxygenase</keyword>
<comment type="cofactor">
    <cofactor evidence="1">
        <name>FAD</name>
        <dbReference type="ChEBI" id="CHEBI:57692"/>
    </cofactor>
</comment>
<dbReference type="Gene3D" id="3.50.50.60">
    <property type="entry name" value="FAD/NAD(P)-binding domain"/>
    <property type="match status" value="1"/>
</dbReference>
<keyword evidence="3" id="KW-0274">FAD</keyword>
<dbReference type="PRINTS" id="PR00420">
    <property type="entry name" value="RNGMNOXGNASE"/>
</dbReference>
<dbReference type="PANTHER" id="PTHR13789">
    <property type="entry name" value="MONOOXYGENASE"/>
    <property type="match status" value="1"/>
</dbReference>
<name>A0A1H2SIR3_9RHOB</name>
<evidence type="ECO:0000256" key="3">
    <source>
        <dbReference type="ARBA" id="ARBA00022827"/>
    </source>
</evidence>
<evidence type="ECO:0000313" key="7">
    <source>
        <dbReference type="EMBL" id="SDW31417.1"/>
    </source>
</evidence>
<accession>A0A1H2SIR3</accession>
<reference evidence="8" key="1">
    <citation type="submission" date="2016-10" db="EMBL/GenBank/DDBJ databases">
        <authorList>
            <person name="Varghese N."/>
            <person name="Submissions S."/>
        </authorList>
    </citation>
    <scope>NUCLEOTIDE SEQUENCE [LARGE SCALE GENOMIC DNA]</scope>
    <source>
        <strain evidence="8">DSM 27839</strain>
    </source>
</reference>
<dbReference type="SUPFAM" id="SSF54373">
    <property type="entry name" value="FAD-linked reductases, C-terminal domain"/>
    <property type="match status" value="1"/>
</dbReference>
<evidence type="ECO:0000259" key="6">
    <source>
        <dbReference type="Pfam" id="PF01494"/>
    </source>
</evidence>
<dbReference type="PANTHER" id="PTHR13789:SF318">
    <property type="entry name" value="GERANYLGERANYL DIPHOSPHATE REDUCTASE"/>
    <property type="match status" value="1"/>
</dbReference>
<feature type="domain" description="FAD-binding" evidence="6">
    <location>
        <begin position="25"/>
        <end position="356"/>
    </location>
</feature>
<dbReference type="Pfam" id="PF01494">
    <property type="entry name" value="FAD_binding_3"/>
    <property type="match status" value="1"/>
</dbReference>
<proteinExistence type="predicted"/>
<dbReference type="GO" id="GO:0004497">
    <property type="term" value="F:monooxygenase activity"/>
    <property type="evidence" value="ECO:0007669"/>
    <property type="project" value="UniProtKB-KW"/>
</dbReference>
<evidence type="ECO:0000256" key="1">
    <source>
        <dbReference type="ARBA" id="ARBA00001974"/>
    </source>
</evidence>
<dbReference type="Proteomes" id="UP000183400">
    <property type="component" value="Unassembled WGS sequence"/>
</dbReference>
<sequence>MTPGPVALAFLRYGSAMNINGLKFCVIGGGIGGLAAALALCKQGGQVTVLEQAPALTEVGAGLQISANGMAVLRALGVAGGAPEAGQISGGTVLRDYRKGRVISRVAAPAAGPTYYYHRADLLDLLFKAAEHAGVDIRLSARVTTVRKHPGEVEIVLESGERLRAECAIAADGGRSAIRPHLNGPEAPEFTHQVAWRATIPWDQKEKLPRASLTMGPGRHVVTYPLRDQNLMNIVAIEERSDWREEGWRCQGDPDVLRDRFADFGGPVRDMLSNVEDVHLWALFLRPVAQKWQNGRLALLGDAAHPTLPFMAQGACLALEDAWILTRSFQDHSGVTRALTAYEAIRRPRARQVVAAAGANARNFHLRGPMRLAAQAALMAMGRRLARRYDWIYSYDATA</sequence>
<evidence type="ECO:0000256" key="5">
    <source>
        <dbReference type="ARBA" id="ARBA00023033"/>
    </source>
</evidence>